<reference evidence="3 4" key="1">
    <citation type="submission" date="2018-07" db="EMBL/GenBank/DDBJ databases">
        <title>Genomic Encyclopedia of Type Strains, Phase IV (KMG-IV): sequencing the most valuable type-strain genomes for metagenomic binning, comparative biology and taxonomic classification.</title>
        <authorList>
            <person name="Goeker M."/>
        </authorList>
    </citation>
    <scope>NUCLEOTIDE SEQUENCE [LARGE SCALE GENOMIC DNA]</scope>
    <source>
        <strain evidence="3 4">DSM 44952</strain>
    </source>
</reference>
<proteinExistence type="predicted"/>
<keyword evidence="1" id="KW-0659">Purine metabolism</keyword>
<dbReference type="EMBL" id="QQAZ01000009">
    <property type="protein sequence ID" value="RDI47101.1"/>
    <property type="molecule type" value="Genomic_DNA"/>
</dbReference>
<dbReference type="STRING" id="1210089.GCA_001613165_04245"/>
<dbReference type="Gene3D" id="1.10.3330.10">
    <property type="entry name" value="Oxo-4-hydroxy-4-carboxy-5-ureidoimidazoline decarboxylase"/>
    <property type="match status" value="1"/>
</dbReference>
<dbReference type="InterPro" id="IPR036778">
    <property type="entry name" value="OHCU_decarboxylase_sf"/>
</dbReference>
<dbReference type="OrthoDB" id="5243781at2"/>
<keyword evidence="4" id="KW-1185">Reference proteome</keyword>
<dbReference type="AlphaFoldDB" id="A0A370GUC9"/>
<feature type="domain" description="Oxo-4-hydroxy-4-carboxy-5-ureidoimidazoline decarboxylase" evidence="2">
    <location>
        <begin position="13"/>
        <end position="79"/>
    </location>
</feature>
<evidence type="ECO:0000313" key="3">
    <source>
        <dbReference type="EMBL" id="RDI47101.1"/>
    </source>
</evidence>
<dbReference type="InterPro" id="IPR018020">
    <property type="entry name" value="OHCU_decarboxylase"/>
</dbReference>
<dbReference type="Proteomes" id="UP000255355">
    <property type="component" value="Unassembled WGS sequence"/>
</dbReference>
<dbReference type="GO" id="GO:0006144">
    <property type="term" value="P:purine nucleobase metabolic process"/>
    <property type="evidence" value="ECO:0007669"/>
    <property type="project" value="UniProtKB-KW"/>
</dbReference>
<dbReference type="Pfam" id="PF09349">
    <property type="entry name" value="OHCU_decarbox"/>
    <property type="match status" value="1"/>
</dbReference>
<evidence type="ECO:0000259" key="2">
    <source>
        <dbReference type="Pfam" id="PF09349"/>
    </source>
</evidence>
<accession>A0A370GUC9</accession>
<name>A0A370GUC9_9NOCA</name>
<organism evidence="3 4">
    <name type="scientific">Nocardia mexicana</name>
    <dbReference type="NCBI Taxonomy" id="279262"/>
    <lineage>
        <taxon>Bacteria</taxon>
        <taxon>Bacillati</taxon>
        <taxon>Actinomycetota</taxon>
        <taxon>Actinomycetes</taxon>
        <taxon>Mycobacteriales</taxon>
        <taxon>Nocardiaceae</taxon>
        <taxon>Nocardia</taxon>
    </lineage>
</organism>
<evidence type="ECO:0000256" key="1">
    <source>
        <dbReference type="ARBA" id="ARBA00022631"/>
    </source>
</evidence>
<dbReference type="SUPFAM" id="SSF158694">
    <property type="entry name" value="UraD-Like"/>
    <property type="match status" value="1"/>
</dbReference>
<sequence>MLMHKGIGLDRFNALSRRRAVHALYECCCNVTWAEKIADQRPYPDRAALFATAEAELLALSRGDLDRICDSGTHQQIPDRSAQELARITRERIDRMLGPDGGYSTF</sequence>
<protein>
    <submittedName>
        <fullName evidence="3">2-oxo-4-hydroxy-4-carboxy-5-ureidoimidazoline decarboxylase</fullName>
    </submittedName>
</protein>
<gene>
    <name evidence="3" type="ORF">DFR68_109100</name>
</gene>
<comment type="caution">
    <text evidence="3">The sequence shown here is derived from an EMBL/GenBank/DDBJ whole genome shotgun (WGS) entry which is preliminary data.</text>
</comment>
<dbReference type="RefSeq" id="WP_068022225.1">
    <property type="nucleotide sequence ID" value="NZ_QQAZ01000009.1"/>
</dbReference>
<evidence type="ECO:0000313" key="4">
    <source>
        <dbReference type="Proteomes" id="UP000255355"/>
    </source>
</evidence>